<accession>A0A1G2QQY5</accession>
<evidence type="ECO:0008006" key="4">
    <source>
        <dbReference type="Google" id="ProtNLM"/>
    </source>
</evidence>
<feature type="transmembrane region" description="Helical" evidence="1">
    <location>
        <begin position="15"/>
        <end position="39"/>
    </location>
</feature>
<dbReference type="Proteomes" id="UP000179245">
    <property type="component" value="Unassembled WGS sequence"/>
</dbReference>
<dbReference type="AlphaFoldDB" id="A0A1G2QQY5"/>
<dbReference type="STRING" id="1802443.A2117_02550"/>
<sequence length="170" mass="19571">MELINFILDSSTVQFLIFLTKIFAPIIFLFFLGVSLFSLKKSPTFIQMGFWQDLIELKNQKAYGVGKVEKKWLGITQRLETTNVADWKLAIIEAESLIEEILARMGLGGESFGDRLKKMDKSQLPSLDDLTQAHQVRQDVVHDPDYRLDFEQTTRVIGIYERALRELDAL</sequence>
<comment type="caution">
    <text evidence="2">The sequence shown here is derived from an EMBL/GenBank/DDBJ whole genome shotgun (WGS) entry which is preliminary data.</text>
</comment>
<keyword evidence="1" id="KW-0812">Transmembrane</keyword>
<evidence type="ECO:0000256" key="1">
    <source>
        <dbReference type="SAM" id="Phobius"/>
    </source>
</evidence>
<reference evidence="2 3" key="1">
    <citation type="journal article" date="2016" name="Nat. Commun.">
        <title>Thousands of microbial genomes shed light on interconnected biogeochemical processes in an aquifer system.</title>
        <authorList>
            <person name="Anantharaman K."/>
            <person name="Brown C.T."/>
            <person name="Hug L.A."/>
            <person name="Sharon I."/>
            <person name="Castelle C.J."/>
            <person name="Probst A.J."/>
            <person name="Thomas B.C."/>
            <person name="Singh A."/>
            <person name="Wilkins M.J."/>
            <person name="Karaoz U."/>
            <person name="Brodie E.L."/>
            <person name="Williams K.H."/>
            <person name="Hubbard S.S."/>
            <person name="Banfield J.F."/>
        </authorList>
    </citation>
    <scope>NUCLEOTIDE SEQUENCE [LARGE SCALE GENOMIC DNA]</scope>
</reference>
<organism evidence="2 3">
    <name type="scientific">Candidatus Wildermuthbacteria bacterium GWA2_46_15</name>
    <dbReference type="NCBI Taxonomy" id="1802443"/>
    <lineage>
        <taxon>Bacteria</taxon>
        <taxon>Candidatus Wildermuthiibacteriota</taxon>
    </lineage>
</organism>
<gene>
    <name evidence="2" type="ORF">A2117_02550</name>
</gene>
<keyword evidence="1" id="KW-0472">Membrane</keyword>
<keyword evidence="1" id="KW-1133">Transmembrane helix</keyword>
<evidence type="ECO:0000313" key="2">
    <source>
        <dbReference type="EMBL" id="OHA62916.1"/>
    </source>
</evidence>
<evidence type="ECO:0000313" key="3">
    <source>
        <dbReference type="Proteomes" id="UP000179245"/>
    </source>
</evidence>
<dbReference type="EMBL" id="MHTO01000001">
    <property type="protein sequence ID" value="OHA62916.1"/>
    <property type="molecule type" value="Genomic_DNA"/>
</dbReference>
<name>A0A1G2QQY5_9BACT</name>
<proteinExistence type="predicted"/>
<protein>
    <recommendedName>
        <fullName evidence="4">DUF4145 domain-containing protein</fullName>
    </recommendedName>
</protein>